<protein>
    <submittedName>
        <fullName evidence="1">Uncharacterized protein</fullName>
    </submittedName>
</protein>
<evidence type="ECO:0000313" key="1">
    <source>
        <dbReference type="EMBL" id="GDZ82871.1"/>
    </source>
</evidence>
<organism evidence="1 2">
    <name type="scientific">Leuconostoc citreum</name>
    <dbReference type="NCBI Taxonomy" id="33964"/>
    <lineage>
        <taxon>Bacteria</taxon>
        <taxon>Bacillati</taxon>
        <taxon>Bacillota</taxon>
        <taxon>Bacilli</taxon>
        <taxon>Lactobacillales</taxon>
        <taxon>Lactobacillaceae</taxon>
        <taxon>Leuconostoc</taxon>
    </lineage>
</organism>
<dbReference type="Proteomes" id="UP000323274">
    <property type="component" value="Unassembled WGS sequence"/>
</dbReference>
<name>A0A5A5TWW6_LEUCI</name>
<accession>A0A5A5TWW6</accession>
<dbReference type="AlphaFoldDB" id="A0A5A5TWW6"/>
<dbReference type="GeneID" id="61102653"/>
<proteinExistence type="predicted"/>
<sequence>MSLIAATAISVKNDLPYFLVKEDTNGYHFFTAKMHRHNHDTSLGAVLREFQTLGSVDFDQWRLGELTSVEDNGTLMSLYSFEVPNMDAVEKALNYQLKFVPANKLHTLLETLQTTSFVSFEE</sequence>
<gene>
    <name evidence="1" type="ORF">LCIT_01130</name>
</gene>
<evidence type="ECO:0000313" key="2">
    <source>
        <dbReference type="Proteomes" id="UP000323274"/>
    </source>
</evidence>
<dbReference type="RefSeq" id="WP_004899984.1">
    <property type="nucleotide sequence ID" value="NZ_BJJW01000001.1"/>
</dbReference>
<reference evidence="1 2" key="1">
    <citation type="submission" date="2019-04" db="EMBL/GenBank/DDBJ databases">
        <title>A pseudo-fructophilic Leuconostoc citreum strain F192-5 isolated from peel of satsuma mandarin: the first report for isolation and characterization of strain-dependent fructophilic-like characteristics.</title>
        <authorList>
            <person name="Maeno S."/>
            <person name="Tanizawa Y."/>
            <person name="Kajikawa A."/>
            <person name="Kanesaki Y."/>
            <person name="Kubota E."/>
            <person name="Arita M."/>
            <person name="Leon D."/>
            <person name="Endo A."/>
        </authorList>
    </citation>
    <scope>NUCLEOTIDE SEQUENCE [LARGE SCALE GENOMIC DNA]</scope>
    <source>
        <strain evidence="1 2">F192-5</strain>
    </source>
</reference>
<comment type="caution">
    <text evidence="1">The sequence shown here is derived from an EMBL/GenBank/DDBJ whole genome shotgun (WGS) entry which is preliminary data.</text>
</comment>
<dbReference type="EMBL" id="BJJW01000001">
    <property type="protein sequence ID" value="GDZ82871.1"/>
    <property type="molecule type" value="Genomic_DNA"/>
</dbReference>